<accession>A0A915KL52</accession>
<organism evidence="1 2">
    <name type="scientific">Romanomermis culicivorax</name>
    <name type="common">Nematode worm</name>
    <dbReference type="NCBI Taxonomy" id="13658"/>
    <lineage>
        <taxon>Eukaryota</taxon>
        <taxon>Metazoa</taxon>
        <taxon>Ecdysozoa</taxon>
        <taxon>Nematoda</taxon>
        <taxon>Enoplea</taxon>
        <taxon>Dorylaimia</taxon>
        <taxon>Mermithida</taxon>
        <taxon>Mermithoidea</taxon>
        <taxon>Mermithidae</taxon>
        <taxon>Romanomermis</taxon>
    </lineage>
</organism>
<protein>
    <submittedName>
        <fullName evidence="2">Uncharacterized protein</fullName>
    </submittedName>
</protein>
<reference evidence="2" key="1">
    <citation type="submission" date="2022-11" db="UniProtKB">
        <authorList>
            <consortium name="WormBaseParasite"/>
        </authorList>
    </citation>
    <scope>IDENTIFICATION</scope>
</reference>
<evidence type="ECO:0000313" key="2">
    <source>
        <dbReference type="WBParaSite" id="nRc.2.0.1.t38758-RA"/>
    </source>
</evidence>
<proteinExistence type="predicted"/>
<dbReference type="Proteomes" id="UP000887565">
    <property type="component" value="Unplaced"/>
</dbReference>
<name>A0A915KL52_ROMCU</name>
<sequence length="138" mass="15739">MKKTKKTIKRRKMTKYWNDGKEDDDLRQLRMIIRTMGIAGNVRSSARYLRNVHSPLSCALMSDQSLSCALMSDYLYLPSSFHPLGPLPAEQEAHGLLNPPHTLPADEPYNVDVSNDTLDQQFRDNSPLPKSVKLEILR</sequence>
<dbReference type="AlphaFoldDB" id="A0A915KL52"/>
<keyword evidence="1" id="KW-1185">Reference proteome</keyword>
<evidence type="ECO:0000313" key="1">
    <source>
        <dbReference type="Proteomes" id="UP000887565"/>
    </source>
</evidence>
<dbReference type="WBParaSite" id="nRc.2.0.1.t38758-RA">
    <property type="protein sequence ID" value="nRc.2.0.1.t38758-RA"/>
    <property type="gene ID" value="nRc.2.0.1.g38758"/>
</dbReference>